<feature type="transmembrane region" description="Helical" evidence="1">
    <location>
        <begin position="83"/>
        <end position="103"/>
    </location>
</feature>
<organism evidence="2 3">
    <name type="scientific">Paenibacillus solisilvae</name>
    <dbReference type="NCBI Taxonomy" id="2486751"/>
    <lineage>
        <taxon>Bacteria</taxon>
        <taxon>Bacillati</taxon>
        <taxon>Bacillota</taxon>
        <taxon>Bacilli</taxon>
        <taxon>Bacillales</taxon>
        <taxon>Paenibacillaceae</taxon>
        <taxon>Paenibacillus</taxon>
    </lineage>
</organism>
<proteinExistence type="predicted"/>
<dbReference type="EMBL" id="JBHSOW010000063">
    <property type="protein sequence ID" value="MFC5650835.1"/>
    <property type="molecule type" value="Genomic_DNA"/>
</dbReference>
<keyword evidence="3" id="KW-1185">Reference proteome</keyword>
<keyword evidence="1" id="KW-0472">Membrane</keyword>
<keyword evidence="1" id="KW-0812">Transmembrane</keyword>
<evidence type="ECO:0000313" key="3">
    <source>
        <dbReference type="Proteomes" id="UP001596047"/>
    </source>
</evidence>
<name>A0ABW0VY68_9BACL</name>
<dbReference type="RefSeq" id="WP_379189415.1">
    <property type="nucleotide sequence ID" value="NZ_JBHSOW010000063.1"/>
</dbReference>
<keyword evidence="1" id="KW-1133">Transmembrane helix</keyword>
<reference evidence="3" key="1">
    <citation type="journal article" date="2019" name="Int. J. Syst. Evol. Microbiol.">
        <title>The Global Catalogue of Microorganisms (GCM) 10K type strain sequencing project: providing services to taxonomists for standard genome sequencing and annotation.</title>
        <authorList>
            <consortium name="The Broad Institute Genomics Platform"/>
            <consortium name="The Broad Institute Genome Sequencing Center for Infectious Disease"/>
            <person name="Wu L."/>
            <person name="Ma J."/>
        </authorList>
    </citation>
    <scope>NUCLEOTIDE SEQUENCE [LARGE SCALE GENOMIC DNA]</scope>
    <source>
        <strain evidence="3">CGMCC 1.3240</strain>
    </source>
</reference>
<accession>A0ABW0VY68</accession>
<feature type="transmembrane region" description="Helical" evidence="1">
    <location>
        <begin position="6"/>
        <end position="22"/>
    </location>
</feature>
<evidence type="ECO:0000313" key="2">
    <source>
        <dbReference type="EMBL" id="MFC5650835.1"/>
    </source>
</evidence>
<dbReference type="Proteomes" id="UP001596047">
    <property type="component" value="Unassembled WGS sequence"/>
</dbReference>
<dbReference type="InterPro" id="IPR014617">
    <property type="entry name" value="YphA_Bacsu"/>
</dbReference>
<comment type="caution">
    <text evidence="2">The sequence shown here is derived from an EMBL/GenBank/DDBJ whole genome shotgun (WGS) entry which is preliminary data.</text>
</comment>
<dbReference type="Pfam" id="PF24124">
    <property type="entry name" value="YphA"/>
    <property type="match status" value="1"/>
</dbReference>
<feature type="transmembrane region" description="Helical" evidence="1">
    <location>
        <begin position="137"/>
        <end position="156"/>
    </location>
</feature>
<feature type="transmembrane region" description="Helical" evidence="1">
    <location>
        <begin position="34"/>
        <end position="54"/>
    </location>
</feature>
<sequence length="207" mass="22711">MNDGYIAVWFLTIGIILFMTGWQEQVADQLSQRSLSLILAGAFMLQFVTIPIISELAVKGSVVYITAVTAASLLLLRRPGTIVYVLVCGVLTGMICLWIRYMYLLDPVFILLNPAWDGPLIAGLFAGLLCDRFRTQSSVVVIAAVISPLHAVIHTWNGMQFVIGSLAWWDGLMISLMVARVIGNSKGWLRRKTLPVMDEPSGQRGGG</sequence>
<gene>
    <name evidence="2" type="ORF">ACFPYJ_17300</name>
</gene>
<protein>
    <submittedName>
        <fullName evidence="2">Uncharacterized protein</fullName>
    </submittedName>
</protein>
<feature type="transmembrane region" description="Helical" evidence="1">
    <location>
        <begin position="162"/>
        <end position="182"/>
    </location>
</feature>
<feature type="transmembrane region" description="Helical" evidence="1">
    <location>
        <begin position="60"/>
        <end position="76"/>
    </location>
</feature>
<evidence type="ECO:0000256" key="1">
    <source>
        <dbReference type="SAM" id="Phobius"/>
    </source>
</evidence>
<feature type="transmembrane region" description="Helical" evidence="1">
    <location>
        <begin position="109"/>
        <end position="130"/>
    </location>
</feature>